<feature type="domain" description="Yip1" evidence="6">
    <location>
        <begin position="15"/>
        <end position="180"/>
    </location>
</feature>
<dbReference type="RefSeq" id="WP_187430654.1">
    <property type="nucleotide sequence ID" value="NZ_CP143423.1"/>
</dbReference>
<organism evidence="7 8">
    <name type="scientific">Roseobacter fucihabitans</name>
    <dbReference type="NCBI Taxonomy" id="1537242"/>
    <lineage>
        <taxon>Bacteria</taxon>
        <taxon>Pseudomonadati</taxon>
        <taxon>Pseudomonadota</taxon>
        <taxon>Alphaproteobacteria</taxon>
        <taxon>Rhodobacterales</taxon>
        <taxon>Roseobacteraceae</taxon>
        <taxon>Roseobacter</taxon>
    </lineage>
</organism>
<dbReference type="InterPro" id="IPR006977">
    <property type="entry name" value="Yip1_dom"/>
</dbReference>
<evidence type="ECO:0000313" key="7">
    <source>
        <dbReference type="EMBL" id="WVX49018.1"/>
    </source>
</evidence>
<comment type="subcellular location">
    <subcellularLocation>
        <location evidence="1">Membrane</location>
        <topology evidence="1">Multi-pass membrane protein</topology>
    </subcellularLocation>
</comment>
<evidence type="ECO:0000256" key="4">
    <source>
        <dbReference type="ARBA" id="ARBA00023136"/>
    </source>
</evidence>
<evidence type="ECO:0000256" key="2">
    <source>
        <dbReference type="ARBA" id="ARBA00022692"/>
    </source>
</evidence>
<gene>
    <name evidence="7" type="ORF">ROLI_021030</name>
</gene>
<evidence type="ECO:0000256" key="5">
    <source>
        <dbReference type="SAM" id="Phobius"/>
    </source>
</evidence>
<dbReference type="Pfam" id="PF04893">
    <property type="entry name" value="Yip1"/>
    <property type="match status" value="1"/>
</dbReference>
<feature type="transmembrane region" description="Helical" evidence="5">
    <location>
        <begin position="104"/>
        <end position="126"/>
    </location>
</feature>
<feature type="transmembrane region" description="Helical" evidence="5">
    <location>
        <begin position="35"/>
        <end position="53"/>
    </location>
</feature>
<feature type="transmembrane region" description="Helical" evidence="5">
    <location>
        <begin position="164"/>
        <end position="186"/>
    </location>
</feature>
<sequence>MSLVVNWPQLALLTVRDPKTAAAQILGWQIERNTLWMLAALVIVCSTIVSYLSHFMTPVPPPYASLVEQPLRLFAIMGGVFLISVYLLFGVGRLMGATGELDDLLALLVWLQILRALAQVAILVTVLVAPVIAAFLVLFILMATLWIFVNFISVGLHLNSLTRAVVVCLVTLLAIVFLIALFGPMIGLNALGVPANV</sequence>
<evidence type="ECO:0000256" key="3">
    <source>
        <dbReference type="ARBA" id="ARBA00022989"/>
    </source>
</evidence>
<protein>
    <recommendedName>
        <fullName evidence="6">Yip1 domain-containing protein</fullName>
    </recommendedName>
</protein>
<keyword evidence="3 5" id="KW-1133">Transmembrane helix</keyword>
<feature type="transmembrane region" description="Helical" evidence="5">
    <location>
        <begin position="132"/>
        <end position="152"/>
    </location>
</feature>
<keyword evidence="2 5" id="KW-0812">Transmembrane</keyword>
<dbReference type="Proteomes" id="UP001318682">
    <property type="component" value="Chromosome"/>
</dbReference>
<evidence type="ECO:0000256" key="1">
    <source>
        <dbReference type="ARBA" id="ARBA00004141"/>
    </source>
</evidence>
<accession>A0ABZ2BTG6</accession>
<evidence type="ECO:0000259" key="6">
    <source>
        <dbReference type="Pfam" id="PF04893"/>
    </source>
</evidence>
<feature type="transmembrane region" description="Helical" evidence="5">
    <location>
        <begin position="73"/>
        <end position="92"/>
    </location>
</feature>
<evidence type="ECO:0000313" key="8">
    <source>
        <dbReference type="Proteomes" id="UP001318682"/>
    </source>
</evidence>
<reference evidence="8" key="1">
    <citation type="submission" date="2024-01" db="EMBL/GenBank/DDBJ databases">
        <title>Roseobacter fucihabitans sp. nov., isolated from the brown alga Fucus spiralis.</title>
        <authorList>
            <person name="Hahnke S."/>
            <person name="Berger M."/>
            <person name="Schlingloff A."/>
            <person name="Athale I."/>
            <person name="Neumann-Schaal M."/>
            <person name="Adenaya A."/>
            <person name="Poehlein A."/>
            <person name="Daniel R."/>
            <person name="Pertersen J."/>
            <person name="Brinkhoff T."/>
        </authorList>
    </citation>
    <scope>NUCLEOTIDE SEQUENCE [LARGE SCALE GENOMIC DNA]</scope>
    <source>
        <strain evidence="8">B14</strain>
    </source>
</reference>
<keyword evidence="4 5" id="KW-0472">Membrane</keyword>
<dbReference type="EMBL" id="CP143423">
    <property type="protein sequence ID" value="WVX49018.1"/>
    <property type="molecule type" value="Genomic_DNA"/>
</dbReference>
<keyword evidence="8" id="KW-1185">Reference proteome</keyword>
<proteinExistence type="predicted"/>
<name>A0ABZ2BTG6_9RHOB</name>